<protein>
    <submittedName>
        <fullName evidence="1">Uncharacterized protein</fullName>
    </submittedName>
</protein>
<organism evidence="1">
    <name type="scientific">Singulisphaera sp. Ch08</name>
    <dbReference type="NCBI Taxonomy" id="3120278"/>
    <lineage>
        <taxon>Bacteria</taxon>
        <taxon>Pseudomonadati</taxon>
        <taxon>Planctomycetota</taxon>
        <taxon>Planctomycetia</taxon>
        <taxon>Isosphaerales</taxon>
        <taxon>Isosphaeraceae</taxon>
        <taxon>Singulisphaera</taxon>
    </lineage>
</organism>
<dbReference type="RefSeq" id="WP_406698673.1">
    <property type="nucleotide sequence ID" value="NZ_CP155447.1"/>
</dbReference>
<gene>
    <name evidence="1" type="ORF">V5E97_07275</name>
</gene>
<accession>A0AAU7CLK5</accession>
<evidence type="ECO:0000313" key="1">
    <source>
        <dbReference type="EMBL" id="XBH05822.1"/>
    </source>
</evidence>
<dbReference type="AlphaFoldDB" id="A0AAU7CLK5"/>
<proteinExistence type="predicted"/>
<sequence length="115" mass="12630">MKKSFSEQWYRHRPHHALGLLAIAGALGGITLLFQPGPARRVAIVGGPRPVAVQSPLRPNAPILSVPEDLRPTDRCVIEAPQVDDRFVFRAPQVDDQFVVAPLVRGLRVPARVSK</sequence>
<dbReference type="EMBL" id="CP155447">
    <property type="protein sequence ID" value="XBH05822.1"/>
    <property type="molecule type" value="Genomic_DNA"/>
</dbReference>
<name>A0AAU7CLK5_9BACT</name>
<reference evidence="1" key="1">
    <citation type="submission" date="2024-05" db="EMBL/GenBank/DDBJ databases">
        <title>Planctomycetes of the genus Singulisphaera possess chitinolytic capabilities.</title>
        <authorList>
            <person name="Ivanova A."/>
        </authorList>
    </citation>
    <scope>NUCLEOTIDE SEQUENCE</scope>
    <source>
        <strain evidence="1">Ch08T</strain>
    </source>
</reference>